<comment type="caution">
    <text evidence="2">The sequence shown here is derived from an EMBL/GenBank/DDBJ whole genome shotgun (WGS) entry which is preliminary data.</text>
</comment>
<proteinExistence type="predicted"/>
<dbReference type="SUPFAM" id="SSF54001">
    <property type="entry name" value="Cysteine proteinases"/>
    <property type="match status" value="1"/>
</dbReference>
<keyword evidence="3" id="KW-1185">Reference proteome</keyword>
<dbReference type="InterPro" id="IPR038765">
    <property type="entry name" value="Papain-like_cys_pep_sf"/>
</dbReference>
<evidence type="ECO:0000259" key="1">
    <source>
        <dbReference type="SMART" id="SM00848"/>
    </source>
</evidence>
<accession>A0AA36ITN5</accession>
<dbReference type="EMBL" id="CAUJNA010002558">
    <property type="protein sequence ID" value="CAJ1393446.1"/>
    <property type="molecule type" value="Genomic_DNA"/>
</dbReference>
<name>A0AA36ITN5_9DINO</name>
<feature type="domain" description="Cathepsin propeptide inhibitor" evidence="1">
    <location>
        <begin position="30"/>
        <end position="85"/>
    </location>
</feature>
<evidence type="ECO:0000313" key="2">
    <source>
        <dbReference type="EMBL" id="CAJ1393446.1"/>
    </source>
</evidence>
<dbReference type="SMART" id="SM00848">
    <property type="entry name" value="Inhibitor_I29"/>
    <property type="match status" value="1"/>
</dbReference>
<dbReference type="Proteomes" id="UP001178507">
    <property type="component" value="Unassembled WGS sequence"/>
</dbReference>
<gene>
    <name evidence="2" type="ORF">EVOR1521_LOCUS18313</name>
</gene>
<dbReference type="Gene3D" id="1.10.287.2250">
    <property type="match status" value="1"/>
</dbReference>
<protein>
    <recommendedName>
        <fullName evidence="1">Cathepsin propeptide inhibitor domain-containing protein</fullName>
    </recommendedName>
</protein>
<reference evidence="2" key="1">
    <citation type="submission" date="2023-08" db="EMBL/GenBank/DDBJ databases">
        <authorList>
            <person name="Chen Y."/>
            <person name="Shah S."/>
            <person name="Dougan E. K."/>
            <person name="Thang M."/>
            <person name="Chan C."/>
        </authorList>
    </citation>
    <scope>NUCLEOTIDE SEQUENCE</scope>
</reference>
<organism evidence="2 3">
    <name type="scientific">Effrenium voratum</name>
    <dbReference type="NCBI Taxonomy" id="2562239"/>
    <lineage>
        <taxon>Eukaryota</taxon>
        <taxon>Sar</taxon>
        <taxon>Alveolata</taxon>
        <taxon>Dinophyceae</taxon>
        <taxon>Suessiales</taxon>
        <taxon>Symbiodiniaceae</taxon>
        <taxon>Effrenium</taxon>
    </lineage>
</organism>
<dbReference type="AlphaFoldDB" id="A0AA36ITN5"/>
<evidence type="ECO:0000313" key="3">
    <source>
        <dbReference type="Proteomes" id="UP001178507"/>
    </source>
</evidence>
<dbReference type="Pfam" id="PF08246">
    <property type="entry name" value="Inhibitor_I29"/>
    <property type="match status" value="1"/>
</dbReference>
<sequence length="106" mass="11867">MPVLLQAHAAVNRSFTGRLKDREKPDGYSFEDFMADFGKHYKGSELEKRKSLFEAAVAQVKEHNAQGLGYNLGINEFADWTADELTNLRGYKTPGSQDTRFGPAPD</sequence>
<dbReference type="InterPro" id="IPR013201">
    <property type="entry name" value="Prot_inhib_I29"/>
</dbReference>